<dbReference type="Gene3D" id="2.60.120.1440">
    <property type="match status" value="1"/>
</dbReference>
<dbReference type="InterPro" id="IPR032508">
    <property type="entry name" value="FecR_C"/>
</dbReference>
<dbReference type="InterPro" id="IPR006860">
    <property type="entry name" value="FecR"/>
</dbReference>
<dbReference type="GO" id="GO:0016989">
    <property type="term" value="F:sigma factor antagonist activity"/>
    <property type="evidence" value="ECO:0007669"/>
    <property type="project" value="TreeGrafter"/>
</dbReference>
<dbReference type="PIRSF" id="PIRSF018266">
    <property type="entry name" value="FecR"/>
    <property type="match status" value="1"/>
</dbReference>
<feature type="transmembrane region" description="Helical" evidence="1">
    <location>
        <begin position="88"/>
        <end position="108"/>
    </location>
</feature>
<feature type="domain" description="FecR protein" evidence="2">
    <location>
        <begin position="121"/>
        <end position="215"/>
    </location>
</feature>
<accession>A0A1H3XDK2</accession>
<evidence type="ECO:0000259" key="2">
    <source>
        <dbReference type="Pfam" id="PF04773"/>
    </source>
</evidence>
<evidence type="ECO:0000313" key="5">
    <source>
        <dbReference type="Proteomes" id="UP000183253"/>
    </source>
</evidence>
<sequence>MNNDPINLLERFFNGATSAEEERTLTEWLRDKSESDPELAEYYRSKWAATNGTMDSQTKARIHARIRETIDGSAPEAPAPRRRLLGRLLPWAAAACIAVAGFVGWYNYAQISARQGHLFEIYTEKGQKTNITLPDGTHVWLNSASKLSYDSRYNLRSREVNLVGEGYFEVAKDPERQFRVNTGNYTVEALGTAFNVKSYPGDRTSVTTLFEGKVRIDDGDGFTTTLDPMEAVAYDTVDGGFTKSGSGRTQFAGLWRNNELIVESGTTLEKLTELLDREYNIRFVFRSERIKQLRFEGIIKNNNLQNVLQLIGLSGEVSYTIEDNTVVLDEKR</sequence>
<gene>
    <name evidence="4" type="ORF">SAMN05444145_101181</name>
</gene>
<keyword evidence="1" id="KW-0472">Membrane</keyword>
<evidence type="ECO:0000313" key="4">
    <source>
        <dbReference type="EMBL" id="SDZ97300.1"/>
    </source>
</evidence>
<protein>
    <submittedName>
        <fullName evidence="4">FecR family protein</fullName>
    </submittedName>
</protein>
<proteinExistence type="predicted"/>
<dbReference type="RefSeq" id="WP_020692578.1">
    <property type="nucleotide sequence ID" value="NZ_CAEG01000001.1"/>
</dbReference>
<feature type="domain" description="Protein FecR C-terminal" evidence="3">
    <location>
        <begin position="265"/>
        <end position="327"/>
    </location>
</feature>
<dbReference type="Pfam" id="PF04773">
    <property type="entry name" value="FecR"/>
    <property type="match status" value="1"/>
</dbReference>
<dbReference type="Gene3D" id="3.55.50.30">
    <property type="match status" value="1"/>
</dbReference>
<keyword evidence="5" id="KW-1185">Reference proteome</keyword>
<dbReference type="STRING" id="1033731.SAMN05444145_101181"/>
<dbReference type="InterPro" id="IPR012373">
    <property type="entry name" value="Ferrdict_sens_TM"/>
</dbReference>
<keyword evidence="1" id="KW-1133">Transmembrane helix</keyword>
<organism evidence="4 5">
    <name type="scientific">Alistipes timonensis JC136</name>
    <dbReference type="NCBI Taxonomy" id="1033731"/>
    <lineage>
        <taxon>Bacteria</taxon>
        <taxon>Pseudomonadati</taxon>
        <taxon>Bacteroidota</taxon>
        <taxon>Bacteroidia</taxon>
        <taxon>Bacteroidales</taxon>
        <taxon>Rikenellaceae</taxon>
        <taxon>Alistipes</taxon>
    </lineage>
</organism>
<name>A0A1H3XDK2_9BACT</name>
<reference evidence="4 5" key="1">
    <citation type="submission" date="2016-10" db="EMBL/GenBank/DDBJ databases">
        <authorList>
            <person name="de Groot N.N."/>
        </authorList>
    </citation>
    <scope>NUCLEOTIDE SEQUENCE [LARGE SCALE GENOMIC DNA]</scope>
    <source>
        <strain evidence="4 5">DSM 25383</strain>
    </source>
</reference>
<dbReference type="PANTHER" id="PTHR30273">
    <property type="entry name" value="PERIPLASMIC SIGNAL SENSOR AND SIGMA FACTOR ACTIVATOR FECR-RELATED"/>
    <property type="match status" value="1"/>
</dbReference>
<dbReference type="EMBL" id="FNRI01000001">
    <property type="protein sequence ID" value="SDZ97300.1"/>
    <property type="molecule type" value="Genomic_DNA"/>
</dbReference>
<dbReference type="Proteomes" id="UP000183253">
    <property type="component" value="Unassembled WGS sequence"/>
</dbReference>
<dbReference type="OrthoDB" id="1042605at2"/>
<dbReference type="PANTHER" id="PTHR30273:SF2">
    <property type="entry name" value="PROTEIN FECR"/>
    <property type="match status" value="1"/>
</dbReference>
<keyword evidence="1" id="KW-0812">Transmembrane</keyword>
<dbReference type="AlphaFoldDB" id="A0A1H3XDK2"/>
<evidence type="ECO:0000259" key="3">
    <source>
        <dbReference type="Pfam" id="PF16344"/>
    </source>
</evidence>
<evidence type="ECO:0000256" key="1">
    <source>
        <dbReference type="SAM" id="Phobius"/>
    </source>
</evidence>
<dbReference type="Pfam" id="PF16344">
    <property type="entry name" value="FecR_C"/>
    <property type="match status" value="1"/>
</dbReference>